<dbReference type="UniPathway" id="UPA00275">
    <property type="reaction ID" value="UER00401"/>
</dbReference>
<dbReference type="EMBL" id="CP001098">
    <property type="protein sequence ID" value="ACL69609.1"/>
    <property type="molecule type" value="Genomic_DNA"/>
</dbReference>
<feature type="binding site" evidence="17">
    <location>
        <position position="303"/>
    </location>
    <ligand>
        <name>substrate</name>
    </ligand>
</feature>
<dbReference type="Pfam" id="PF00383">
    <property type="entry name" value="dCMP_cyt_deam_1"/>
    <property type="match status" value="1"/>
</dbReference>
<dbReference type="NCBIfam" id="TIGR00227">
    <property type="entry name" value="ribD_Cterm"/>
    <property type="match status" value="1"/>
</dbReference>
<dbReference type="HOGENOM" id="CLU_036590_1_2_9"/>
<feature type="binding site" evidence="17">
    <location>
        <position position="190"/>
    </location>
    <ligand>
        <name>substrate</name>
    </ligand>
</feature>
<gene>
    <name evidence="20" type="ordered locus">Hore_08530</name>
</gene>
<keyword evidence="12" id="KW-0511">Multifunctional enzyme</keyword>
<dbReference type="GO" id="GO:0008703">
    <property type="term" value="F:5-amino-6-(5-phosphoribosylamino)uracil reductase activity"/>
    <property type="evidence" value="ECO:0007669"/>
    <property type="project" value="UniProtKB-EC"/>
</dbReference>
<evidence type="ECO:0000256" key="12">
    <source>
        <dbReference type="ARBA" id="ARBA00023268"/>
    </source>
</evidence>
<feature type="domain" description="CMP/dCMP-type deaminase" evidence="19">
    <location>
        <begin position="7"/>
        <end position="129"/>
    </location>
</feature>
<evidence type="ECO:0000256" key="10">
    <source>
        <dbReference type="ARBA" id="ARBA00022857"/>
    </source>
</evidence>
<evidence type="ECO:0000256" key="16">
    <source>
        <dbReference type="PIRSR" id="PIRSR006769-1"/>
    </source>
</evidence>
<dbReference type="InterPro" id="IPR016193">
    <property type="entry name" value="Cytidine_deaminase-like"/>
</dbReference>
<evidence type="ECO:0000256" key="18">
    <source>
        <dbReference type="PIRSR" id="PIRSR006769-3"/>
    </source>
</evidence>
<dbReference type="Gene3D" id="3.40.430.10">
    <property type="entry name" value="Dihydrofolate Reductase, subunit A"/>
    <property type="match status" value="1"/>
</dbReference>
<dbReference type="eggNOG" id="COG0117">
    <property type="taxonomic scope" value="Bacteria"/>
</dbReference>
<evidence type="ECO:0000256" key="13">
    <source>
        <dbReference type="ARBA" id="ARBA00049861"/>
    </source>
</evidence>
<evidence type="ECO:0000259" key="19">
    <source>
        <dbReference type="PROSITE" id="PS51747"/>
    </source>
</evidence>
<dbReference type="InterPro" id="IPR016192">
    <property type="entry name" value="APOBEC/CMP_deaminase_Zn-bd"/>
</dbReference>
<evidence type="ECO:0000256" key="14">
    <source>
        <dbReference type="ARBA" id="ARBA00049886"/>
    </source>
</evidence>
<evidence type="ECO:0000256" key="4">
    <source>
        <dbReference type="ARBA" id="ARBA00005259"/>
    </source>
</evidence>
<dbReference type="EC" id="3.5.4.26" evidence="15"/>
<evidence type="ECO:0000256" key="3">
    <source>
        <dbReference type="ARBA" id="ARBA00004910"/>
    </source>
</evidence>
<dbReference type="KEGG" id="hor:Hore_08530"/>
<comment type="similarity">
    <text evidence="4 15">In the N-terminal section; belongs to the cytidine and deoxycytidylate deaminase family.</text>
</comment>
<dbReference type="GO" id="GO:0008270">
    <property type="term" value="F:zinc ion binding"/>
    <property type="evidence" value="ECO:0007669"/>
    <property type="project" value="InterPro"/>
</dbReference>
<evidence type="ECO:0000256" key="9">
    <source>
        <dbReference type="ARBA" id="ARBA00022833"/>
    </source>
</evidence>
<comment type="pathway">
    <text evidence="3 15">Cofactor biosynthesis; riboflavin biosynthesis; 5-amino-6-(D-ribitylamino)uracil from GTP: step 3/4.</text>
</comment>
<dbReference type="PANTHER" id="PTHR38011">
    <property type="entry name" value="DIHYDROFOLATE REDUCTASE FAMILY PROTEIN (AFU_ORTHOLOGUE AFUA_8G06820)"/>
    <property type="match status" value="1"/>
</dbReference>
<comment type="similarity">
    <text evidence="5 15">In the C-terminal section; belongs to the HTP reductase family.</text>
</comment>
<dbReference type="Gene3D" id="3.40.140.10">
    <property type="entry name" value="Cytidine Deaminase, domain 2"/>
    <property type="match status" value="1"/>
</dbReference>
<dbReference type="CDD" id="cd01284">
    <property type="entry name" value="Riboflavin_deaminase-reductase"/>
    <property type="match status" value="1"/>
</dbReference>
<dbReference type="InterPro" id="IPR002125">
    <property type="entry name" value="CMP_dCMP_dom"/>
</dbReference>
<evidence type="ECO:0000256" key="6">
    <source>
        <dbReference type="ARBA" id="ARBA00022619"/>
    </source>
</evidence>
<dbReference type="PROSITE" id="PS51747">
    <property type="entry name" value="CYT_DCMP_DEAMINASES_2"/>
    <property type="match status" value="1"/>
</dbReference>
<comment type="catalytic activity">
    <reaction evidence="13 15">
        <text>5-amino-6-(5-phospho-D-ribitylamino)uracil + NADP(+) = 5-amino-6-(5-phospho-D-ribosylamino)uracil + NADPH + H(+)</text>
        <dbReference type="Rhea" id="RHEA:17845"/>
        <dbReference type="ChEBI" id="CHEBI:15378"/>
        <dbReference type="ChEBI" id="CHEBI:57783"/>
        <dbReference type="ChEBI" id="CHEBI:58349"/>
        <dbReference type="ChEBI" id="CHEBI:58421"/>
        <dbReference type="ChEBI" id="CHEBI:58453"/>
        <dbReference type="EC" id="1.1.1.193"/>
    </reaction>
</comment>
<feature type="binding site" evidence="17">
    <location>
        <position position="174"/>
    </location>
    <ligand>
        <name>substrate</name>
    </ligand>
</feature>
<dbReference type="NCBIfam" id="TIGR00326">
    <property type="entry name" value="eubact_ribD"/>
    <property type="match status" value="1"/>
</dbReference>
<dbReference type="Pfam" id="PF01872">
    <property type="entry name" value="RibD_C"/>
    <property type="match status" value="1"/>
</dbReference>
<dbReference type="PROSITE" id="PS00903">
    <property type="entry name" value="CYT_DCMP_DEAMINASES_1"/>
    <property type="match status" value="1"/>
</dbReference>
<sequence length="371" mass="41296">MVRIHADTHHSYMQKVLELARKGEGYTAPNPLVGAIIVREGEIVGQGFHQYYGGPHAEILALEEAGERARGATLYVNLEPCCHYGKTPPCTKKIIDSGVKRVLAAMFDPNPLVAGKGVKELQENGIEVEVGLLRKEAERLNEVYIRYISSDRPFVYLKSALTLDGFIATVTGDSRWISNEKARLFAHTLRHKVDAVLVGIGTILKDDSALTTRLPDGRGEDSIRIILDPELSIPPDARVINQKSRKRTILVCGEDYDNKKYQGLLRKENLEILSVQLNEEGKIPLKALLRILHKQGISSILVEGGGRVNYSFLKEGLVDKVYFFIAPIILGGDDGIRVFSGEGVADIEKAWKLRDVQYNFFDDNILISAYL</sequence>
<feature type="binding site" evidence="18">
    <location>
        <position position="81"/>
    </location>
    <ligand>
        <name>Zn(2+)</name>
        <dbReference type="ChEBI" id="CHEBI:29105"/>
        <note>catalytic</note>
    </ligand>
</feature>
<dbReference type="GO" id="GO:0050661">
    <property type="term" value="F:NADP binding"/>
    <property type="evidence" value="ECO:0007669"/>
    <property type="project" value="InterPro"/>
</dbReference>
<dbReference type="STRING" id="373903.Hore_08530"/>
<reference evidence="20 21" key="1">
    <citation type="journal article" date="2009" name="PLoS ONE">
        <title>Genome analysis of the anaerobic thermohalophilic bacterium Halothermothrix orenii.</title>
        <authorList>
            <person name="Mavromatis K."/>
            <person name="Ivanova N."/>
            <person name="Anderson I."/>
            <person name="Lykidis A."/>
            <person name="Hooper S.D."/>
            <person name="Sun H."/>
            <person name="Kunin V."/>
            <person name="Lapidus A."/>
            <person name="Hugenholtz P."/>
            <person name="Patel B."/>
            <person name="Kyrpides N.C."/>
        </authorList>
    </citation>
    <scope>NUCLEOTIDE SEQUENCE [LARGE SCALE GENOMIC DNA]</scope>
    <source>
        <strain evidence="21">H 168 / OCM 544 / DSM 9562</strain>
    </source>
</reference>
<keyword evidence="7 15" id="KW-0479">Metal-binding</keyword>
<keyword evidence="9 15" id="KW-0862">Zinc</keyword>
<comment type="pathway">
    <text evidence="2 15">Cofactor biosynthesis; riboflavin biosynthesis; 5-amino-6-(D-ribitylamino)uracil from GTP: step 2/4.</text>
</comment>
<feature type="binding site" evidence="17">
    <location>
        <position position="202"/>
    </location>
    <ligand>
        <name>NADP(+)</name>
        <dbReference type="ChEBI" id="CHEBI:58349"/>
    </ligand>
</feature>
<evidence type="ECO:0000313" key="20">
    <source>
        <dbReference type="EMBL" id="ACL69609.1"/>
    </source>
</evidence>
<dbReference type="InterPro" id="IPR050765">
    <property type="entry name" value="Riboflavin_Biosynth_HTPR"/>
</dbReference>
<protein>
    <recommendedName>
        <fullName evidence="15">Riboflavin biosynthesis protein RibD</fullName>
    </recommendedName>
    <domain>
        <recommendedName>
            <fullName evidence="15">Diaminohydroxyphosphoribosylaminopyrimidine deaminase</fullName>
            <shortName evidence="15">DRAP deaminase</shortName>
            <ecNumber evidence="15">3.5.4.26</ecNumber>
        </recommendedName>
        <alternativeName>
            <fullName evidence="15">Riboflavin-specific deaminase</fullName>
        </alternativeName>
    </domain>
    <domain>
        <recommendedName>
            <fullName evidence="15">5-amino-6-(5-phosphoribosylamino)uracil reductase</fullName>
            <ecNumber evidence="15">1.1.1.193</ecNumber>
        </recommendedName>
        <alternativeName>
            <fullName evidence="15">HTP reductase</fullName>
        </alternativeName>
    </domain>
</protein>
<dbReference type="eggNOG" id="COG1985">
    <property type="taxonomic scope" value="Bacteria"/>
</dbReference>
<feature type="binding site" evidence="17">
    <location>
        <position position="206"/>
    </location>
    <ligand>
        <name>substrate</name>
    </ligand>
</feature>
<keyword evidence="10 15" id="KW-0521">NADP</keyword>
<feature type="binding site" evidence="17">
    <location>
        <begin position="305"/>
        <end position="311"/>
    </location>
    <ligand>
        <name>NADP(+)</name>
        <dbReference type="ChEBI" id="CHEBI:58349"/>
    </ligand>
</feature>
<feature type="binding site" evidence="17">
    <location>
        <position position="176"/>
    </location>
    <ligand>
        <name>NADP(+)</name>
        <dbReference type="ChEBI" id="CHEBI:58349"/>
    </ligand>
</feature>
<dbReference type="InterPro" id="IPR004794">
    <property type="entry name" value="Eubact_RibD"/>
</dbReference>
<feature type="binding site" evidence="18">
    <location>
        <position position="56"/>
    </location>
    <ligand>
        <name>Zn(2+)</name>
        <dbReference type="ChEBI" id="CHEBI:29105"/>
        <note>catalytic</note>
    </ligand>
</feature>
<dbReference type="SUPFAM" id="SSF53927">
    <property type="entry name" value="Cytidine deaminase-like"/>
    <property type="match status" value="1"/>
</dbReference>
<proteinExistence type="inferred from homology"/>
<dbReference type="AlphaFoldDB" id="B8CWE0"/>
<evidence type="ECO:0000313" key="21">
    <source>
        <dbReference type="Proteomes" id="UP000000719"/>
    </source>
</evidence>
<organism evidence="20 21">
    <name type="scientific">Halothermothrix orenii (strain H 168 / OCM 544 / DSM 9562)</name>
    <dbReference type="NCBI Taxonomy" id="373903"/>
    <lineage>
        <taxon>Bacteria</taxon>
        <taxon>Bacillati</taxon>
        <taxon>Bacillota</taxon>
        <taxon>Clostridia</taxon>
        <taxon>Halanaerobiales</taxon>
        <taxon>Halothermotrichaceae</taxon>
        <taxon>Halothermothrix</taxon>
    </lineage>
</organism>
<dbReference type="FunFam" id="3.40.140.10:FF:000025">
    <property type="entry name" value="Riboflavin biosynthesis protein RibD"/>
    <property type="match status" value="1"/>
</dbReference>
<feature type="active site" description="Proton donor" evidence="16">
    <location>
        <position position="58"/>
    </location>
</feature>
<dbReference type="InterPro" id="IPR002734">
    <property type="entry name" value="RibDG_C"/>
</dbReference>
<accession>B8CWE0</accession>
<evidence type="ECO:0000256" key="11">
    <source>
        <dbReference type="ARBA" id="ARBA00023002"/>
    </source>
</evidence>
<feature type="binding site" evidence="18">
    <location>
        <position position="90"/>
    </location>
    <ligand>
        <name>Zn(2+)</name>
        <dbReference type="ChEBI" id="CHEBI:29105"/>
        <note>catalytic</note>
    </ligand>
</feature>
<dbReference type="GO" id="GO:0009231">
    <property type="term" value="P:riboflavin biosynthetic process"/>
    <property type="evidence" value="ECO:0007669"/>
    <property type="project" value="UniProtKB-UniPathway"/>
</dbReference>
<keyword evidence="21" id="KW-1185">Reference proteome</keyword>
<dbReference type="PANTHER" id="PTHR38011:SF7">
    <property type="entry name" value="2,5-DIAMINO-6-RIBOSYLAMINO-4(3H)-PYRIMIDINONE 5'-PHOSPHATE REDUCTASE"/>
    <property type="match status" value="1"/>
</dbReference>
<evidence type="ECO:0000256" key="5">
    <source>
        <dbReference type="ARBA" id="ARBA00007417"/>
    </source>
</evidence>
<dbReference type="Proteomes" id="UP000000719">
    <property type="component" value="Chromosome"/>
</dbReference>
<evidence type="ECO:0000256" key="15">
    <source>
        <dbReference type="PIRNR" id="PIRNR006769"/>
    </source>
</evidence>
<name>B8CWE0_HALOH</name>
<dbReference type="SUPFAM" id="SSF53597">
    <property type="entry name" value="Dihydrofolate reductase-like"/>
    <property type="match status" value="1"/>
</dbReference>
<keyword evidence="8 15" id="KW-0378">Hydrolase</keyword>
<evidence type="ECO:0000256" key="8">
    <source>
        <dbReference type="ARBA" id="ARBA00022801"/>
    </source>
</evidence>
<evidence type="ECO:0000256" key="2">
    <source>
        <dbReference type="ARBA" id="ARBA00004882"/>
    </source>
</evidence>
<feature type="binding site" evidence="17">
    <location>
        <position position="213"/>
    </location>
    <ligand>
        <name>substrate</name>
    </ligand>
</feature>
<evidence type="ECO:0000256" key="1">
    <source>
        <dbReference type="ARBA" id="ARBA00002151"/>
    </source>
</evidence>
<dbReference type="EC" id="1.1.1.193" evidence="15"/>
<keyword evidence="11 15" id="KW-0560">Oxidoreductase</keyword>
<dbReference type="InterPro" id="IPR024072">
    <property type="entry name" value="DHFR-like_dom_sf"/>
</dbReference>
<comment type="function">
    <text evidence="1 15">Converts 2,5-diamino-6-(ribosylamino)-4(3h)-pyrimidinone 5'-phosphate into 5-amino-6-(ribosylamino)-2,4(1h,3h)-pyrimidinedione 5'-phosphate.</text>
</comment>
<keyword evidence="6 15" id="KW-0686">Riboflavin biosynthesis</keyword>
<feature type="binding site" evidence="17">
    <location>
        <position position="160"/>
    </location>
    <ligand>
        <name>NADP(+)</name>
        <dbReference type="ChEBI" id="CHEBI:58349"/>
    </ligand>
</feature>
<dbReference type="GO" id="GO:0008835">
    <property type="term" value="F:diaminohydroxyphosphoribosylaminopyrimidine deaminase activity"/>
    <property type="evidence" value="ECO:0007669"/>
    <property type="project" value="UniProtKB-EC"/>
</dbReference>
<evidence type="ECO:0000256" key="17">
    <source>
        <dbReference type="PIRSR" id="PIRSR006769-2"/>
    </source>
</evidence>
<comment type="catalytic activity">
    <reaction evidence="14 15">
        <text>2,5-diamino-6-hydroxy-4-(5-phosphoribosylamino)-pyrimidine + H2O + H(+) = 5-amino-6-(5-phospho-D-ribosylamino)uracil + NH4(+)</text>
        <dbReference type="Rhea" id="RHEA:21868"/>
        <dbReference type="ChEBI" id="CHEBI:15377"/>
        <dbReference type="ChEBI" id="CHEBI:15378"/>
        <dbReference type="ChEBI" id="CHEBI:28938"/>
        <dbReference type="ChEBI" id="CHEBI:58453"/>
        <dbReference type="ChEBI" id="CHEBI:58614"/>
        <dbReference type="EC" id="3.5.4.26"/>
    </reaction>
</comment>
<dbReference type="InterPro" id="IPR011549">
    <property type="entry name" value="RibD_C"/>
</dbReference>
<comment type="cofactor">
    <cofactor evidence="15 18">
        <name>Zn(2+)</name>
        <dbReference type="ChEBI" id="CHEBI:29105"/>
    </cofactor>
    <text evidence="15 18">Binds 1 zinc ion.</text>
</comment>
<evidence type="ECO:0000256" key="7">
    <source>
        <dbReference type="ARBA" id="ARBA00022723"/>
    </source>
</evidence>
<dbReference type="PIRSF" id="PIRSF006769">
    <property type="entry name" value="RibD"/>
    <property type="match status" value="1"/>
</dbReference>
<feature type="binding site" evidence="17">
    <location>
        <position position="210"/>
    </location>
    <ligand>
        <name>substrate</name>
    </ligand>
</feature>